<dbReference type="Pfam" id="PF13185">
    <property type="entry name" value="GAF_2"/>
    <property type="match status" value="1"/>
</dbReference>
<dbReference type="Pfam" id="PF01590">
    <property type="entry name" value="GAF"/>
    <property type="match status" value="1"/>
</dbReference>
<dbReference type="PANTHER" id="PTHR43156:SF2">
    <property type="entry name" value="STAGE II SPORULATION PROTEIN E"/>
    <property type="match status" value="1"/>
</dbReference>
<feature type="domain" description="GAF" evidence="2">
    <location>
        <begin position="222"/>
        <end position="381"/>
    </location>
</feature>
<dbReference type="InterPro" id="IPR052016">
    <property type="entry name" value="Bact_Sigma-Reg"/>
</dbReference>
<keyword evidence="1" id="KW-0378">Hydrolase</keyword>
<dbReference type="SUPFAM" id="SSF55781">
    <property type="entry name" value="GAF domain-like"/>
    <property type="match status" value="2"/>
</dbReference>
<feature type="non-terminal residue" evidence="3">
    <location>
        <position position="428"/>
    </location>
</feature>
<sequence length="428" mass="47581">QQLEKYRHELAEAQEHLSEALEQQSATSEVLKVISRSAFDLQLVLDTLVESAVRLCDADHAWLFQREGEFFRWVTSFGHATDVRAQLRDYFKPRKVPVDRGSITGRAAMEARAVHVPDVLADPEYTWSGAQKIGGYRAALGVPLLHKGTVVGVIFVAKTVPQPFTAKQIELVTTFADQAVIAIENTRLLNELRQRTDDLSELLEQQTAASQVLQVISSSTGELEPVFQAILASATRTCDAKFGLLYRIENGAARIISKLGIPPALAEYLRRGPHRPPLNRVSPLTPIGRLIQSRQLVHIADYRTDQSYLDRDPLTVAAIELGGIRTLLVVPMIKNDALMGAILIFRQEMRPFTDKQIELLQNFAAQAVIAIENARLLNELRESLQQQTATADMLKVISRSTFDLQAVLDTLVQSAARLCEADMAAITR</sequence>
<reference evidence="3" key="1">
    <citation type="submission" date="2020-06" db="EMBL/GenBank/DDBJ databases">
        <title>Legume-microbial interactions unlock mineral nutrients during tropical forest succession.</title>
        <authorList>
            <person name="Epihov D.Z."/>
        </authorList>
    </citation>
    <scope>NUCLEOTIDE SEQUENCE [LARGE SCALE GENOMIC DNA]</scope>
    <source>
        <strain evidence="3">Pan2503</strain>
    </source>
</reference>
<dbReference type="SMART" id="SM00065">
    <property type="entry name" value="GAF"/>
    <property type="match status" value="2"/>
</dbReference>
<dbReference type="Gene3D" id="3.30.450.40">
    <property type="match status" value="2"/>
</dbReference>
<accession>A0A7V8NU49</accession>
<proteinExistence type="predicted"/>
<evidence type="ECO:0000313" key="4">
    <source>
        <dbReference type="Proteomes" id="UP000567293"/>
    </source>
</evidence>
<comment type="caution">
    <text evidence="3">The sequence shown here is derived from an EMBL/GenBank/DDBJ whole genome shotgun (WGS) entry which is preliminary data.</text>
</comment>
<dbReference type="EMBL" id="JACDQQ010001999">
    <property type="protein sequence ID" value="MBA0087426.1"/>
    <property type="molecule type" value="Genomic_DNA"/>
</dbReference>
<feature type="non-terminal residue" evidence="3">
    <location>
        <position position="1"/>
    </location>
</feature>
<protein>
    <submittedName>
        <fullName evidence="3">GAF domain-containing protein</fullName>
    </submittedName>
</protein>
<evidence type="ECO:0000259" key="2">
    <source>
        <dbReference type="SMART" id="SM00065"/>
    </source>
</evidence>
<gene>
    <name evidence="3" type="ORF">HRJ53_20775</name>
</gene>
<evidence type="ECO:0000313" key="3">
    <source>
        <dbReference type="EMBL" id="MBA0087426.1"/>
    </source>
</evidence>
<name>A0A7V8NU49_9BACT</name>
<dbReference type="AlphaFoldDB" id="A0A7V8NU49"/>
<keyword evidence="4" id="KW-1185">Reference proteome</keyword>
<feature type="domain" description="GAF" evidence="2">
    <location>
        <begin position="40"/>
        <end position="193"/>
    </location>
</feature>
<dbReference type="InterPro" id="IPR003018">
    <property type="entry name" value="GAF"/>
</dbReference>
<organism evidence="3 4">
    <name type="scientific">Candidatus Acidiferrum panamense</name>
    <dbReference type="NCBI Taxonomy" id="2741543"/>
    <lineage>
        <taxon>Bacteria</taxon>
        <taxon>Pseudomonadati</taxon>
        <taxon>Acidobacteriota</taxon>
        <taxon>Terriglobia</taxon>
        <taxon>Candidatus Acidiferrales</taxon>
        <taxon>Candidatus Acidiferrum</taxon>
    </lineage>
</organism>
<dbReference type="InterPro" id="IPR029016">
    <property type="entry name" value="GAF-like_dom_sf"/>
</dbReference>
<dbReference type="PANTHER" id="PTHR43156">
    <property type="entry name" value="STAGE II SPORULATION PROTEIN E-RELATED"/>
    <property type="match status" value="1"/>
</dbReference>
<dbReference type="Proteomes" id="UP000567293">
    <property type="component" value="Unassembled WGS sequence"/>
</dbReference>
<dbReference type="GO" id="GO:0016791">
    <property type="term" value="F:phosphatase activity"/>
    <property type="evidence" value="ECO:0007669"/>
    <property type="project" value="TreeGrafter"/>
</dbReference>
<evidence type="ECO:0000256" key="1">
    <source>
        <dbReference type="ARBA" id="ARBA00022801"/>
    </source>
</evidence>